<reference evidence="7" key="1">
    <citation type="submission" date="2019-11" db="EMBL/GenBank/DDBJ databases">
        <title>The nuclear and mitochondrial genomes of Frieseomelitta varia - a highly eusocial stingless bee (Meliponini) with a permanently sterile worker caste.</title>
        <authorList>
            <person name="Freitas F.C.P."/>
            <person name="Lourenco A.P."/>
            <person name="Nunes F.M.F."/>
            <person name="Paschoal A.R."/>
            <person name="Abreu F.C.P."/>
            <person name="Barbin F.O."/>
            <person name="Bataglia L."/>
            <person name="Cardoso-Junior C.A.M."/>
            <person name="Cervoni M.S."/>
            <person name="Silva S.R."/>
            <person name="Dalarmi F."/>
            <person name="Del Lama M.A."/>
            <person name="Depintor T.S."/>
            <person name="Ferreira K.M."/>
            <person name="Goria P.S."/>
            <person name="Jaskot M.C."/>
            <person name="Lago D.C."/>
            <person name="Luna-Lucena D."/>
            <person name="Moda L.M."/>
            <person name="Nascimento L."/>
            <person name="Pedrino M."/>
            <person name="Rabico F.O."/>
            <person name="Sanches F.C."/>
            <person name="Santos D.E."/>
            <person name="Santos C.G."/>
            <person name="Vieira J."/>
            <person name="Lopes T.F."/>
            <person name="Barchuk A.R."/>
            <person name="Hartfelder K."/>
            <person name="Simoes Z.L.P."/>
            <person name="Bitondi M.M.G."/>
            <person name="Pinheiro D.G."/>
        </authorList>
    </citation>
    <scope>NUCLEOTIDE SEQUENCE</scope>
    <source>
        <strain evidence="7">USP_RPSP 00005682</strain>
        <tissue evidence="7">Whole individual</tissue>
    </source>
</reference>
<evidence type="ECO:0000313" key="8">
    <source>
        <dbReference type="Proteomes" id="UP000655588"/>
    </source>
</evidence>
<dbReference type="InterPro" id="IPR050731">
    <property type="entry name" value="HRD1_E3_ubiq-ligases"/>
</dbReference>
<keyword evidence="5" id="KW-0812">Transmembrane</keyword>
<accession>A0A833RAR2</accession>
<comment type="caution">
    <text evidence="7">The sequence shown here is derived from an EMBL/GenBank/DDBJ whole genome shotgun (WGS) entry which is preliminary data.</text>
</comment>
<keyword evidence="5" id="KW-1133">Transmembrane helix</keyword>
<keyword evidence="3" id="KW-0862">Zinc</keyword>
<sequence>MYVLPMVIWNQLNTFLVRLYDPIDRVENLFLKMKNISMMTNQMMFLMLADHVFITEPKMTCLYTLMFYNVVTYCISYIKELIEKKDWSPYVTLTETSKIKHLAMSATKIVLEWTKAITFIVTLTFMLLVFGLHQGLEHYKPSTNYITITWIYYLTTEKVFVELFPSILKSFRLEIFENLEELYASMILKSFTISASACLIIILAPLVSWKFLFIAIYSNIYLRLKDLLQISGPLLKLEREMLNCYRKATAEEIKQFDDVCPVCLCDMIRARVTPCYHLFHADCLRQCLKTNDTCPMCKRGLTLGSVISSQ</sequence>
<dbReference type="InterPro" id="IPR013083">
    <property type="entry name" value="Znf_RING/FYVE/PHD"/>
</dbReference>
<dbReference type="PANTHER" id="PTHR22763">
    <property type="entry name" value="RING ZINC FINGER PROTEIN"/>
    <property type="match status" value="1"/>
</dbReference>
<dbReference type="SMART" id="SM00184">
    <property type="entry name" value="RING"/>
    <property type="match status" value="1"/>
</dbReference>
<evidence type="ECO:0000256" key="5">
    <source>
        <dbReference type="SAM" id="Phobius"/>
    </source>
</evidence>
<feature type="transmembrane region" description="Helical" evidence="5">
    <location>
        <begin position="187"/>
        <end position="217"/>
    </location>
</feature>
<evidence type="ECO:0000259" key="6">
    <source>
        <dbReference type="PROSITE" id="PS50089"/>
    </source>
</evidence>
<keyword evidence="1" id="KW-0479">Metal-binding</keyword>
<dbReference type="InterPro" id="IPR001841">
    <property type="entry name" value="Znf_RING"/>
</dbReference>
<dbReference type="AlphaFoldDB" id="A0A833RAR2"/>
<dbReference type="SUPFAM" id="SSF57850">
    <property type="entry name" value="RING/U-box"/>
    <property type="match status" value="1"/>
</dbReference>
<dbReference type="Pfam" id="PF13639">
    <property type="entry name" value="zf-RING_2"/>
    <property type="match status" value="1"/>
</dbReference>
<gene>
    <name evidence="7" type="ORF">E2986_07764</name>
</gene>
<organism evidence="7 8">
    <name type="scientific">Frieseomelitta varia</name>
    <dbReference type="NCBI Taxonomy" id="561572"/>
    <lineage>
        <taxon>Eukaryota</taxon>
        <taxon>Metazoa</taxon>
        <taxon>Ecdysozoa</taxon>
        <taxon>Arthropoda</taxon>
        <taxon>Hexapoda</taxon>
        <taxon>Insecta</taxon>
        <taxon>Pterygota</taxon>
        <taxon>Neoptera</taxon>
        <taxon>Endopterygota</taxon>
        <taxon>Hymenoptera</taxon>
        <taxon>Apocrita</taxon>
        <taxon>Aculeata</taxon>
        <taxon>Apoidea</taxon>
        <taxon>Anthophila</taxon>
        <taxon>Apidae</taxon>
        <taxon>Frieseomelitta</taxon>
    </lineage>
</organism>
<dbReference type="EMBL" id="WNWW01000398">
    <property type="protein sequence ID" value="KAF3425359.1"/>
    <property type="molecule type" value="Genomic_DNA"/>
</dbReference>
<dbReference type="GO" id="GO:0043161">
    <property type="term" value="P:proteasome-mediated ubiquitin-dependent protein catabolic process"/>
    <property type="evidence" value="ECO:0007669"/>
    <property type="project" value="TreeGrafter"/>
</dbReference>
<evidence type="ECO:0000256" key="2">
    <source>
        <dbReference type="ARBA" id="ARBA00022771"/>
    </source>
</evidence>
<evidence type="ECO:0000256" key="4">
    <source>
        <dbReference type="PROSITE-ProRule" id="PRU00175"/>
    </source>
</evidence>
<dbReference type="Gene3D" id="3.30.40.10">
    <property type="entry name" value="Zinc/RING finger domain, C3HC4 (zinc finger)"/>
    <property type="match status" value="1"/>
</dbReference>
<dbReference type="GO" id="GO:0061630">
    <property type="term" value="F:ubiquitin protein ligase activity"/>
    <property type="evidence" value="ECO:0007669"/>
    <property type="project" value="TreeGrafter"/>
</dbReference>
<evidence type="ECO:0000256" key="3">
    <source>
        <dbReference type="ARBA" id="ARBA00022833"/>
    </source>
</evidence>
<dbReference type="PANTHER" id="PTHR22763:SF190">
    <property type="entry name" value="RING FINGER PROTEIN 24"/>
    <property type="match status" value="1"/>
</dbReference>
<dbReference type="Proteomes" id="UP000655588">
    <property type="component" value="Unassembled WGS sequence"/>
</dbReference>
<dbReference type="GO" id="GO:0012505">
    <property type="term" value="C:endomembrane system"/>
    <property type="evidence" value="ECO:0007669"/>
    <property type="project" value="TreeGrafter"/>
</dbReference>
<evidence type="ECO:0000256" key="1">
    <source>
        <dbReference type="ARBA" id="ARBA00022723"/>
    </source>
</evidence>
<name>A0A833RAR2_9HYME</name>
<protein>
    <recommendedName>
        <fullName evidence="6">RING-type domain-containing protein</fullName>
    </recommendedName>
</protein>
<keyword evidence="8" id="KW-1185">Reference proteome</keyword>
<evidence type="ECO:0000313" key="7">
    <source>
        <dbReference type="EMBL" id="KAF3425359.1"/>
    </source>
</evidence>
<keyword evidence="2 4" id="KW-0863">Zinc-finger</keyword>
<feature type="domain" description="RING-type" evidence="6">
    <location>
        <begin position="260"/>
        <end position="298"/>
    </location>
</feature>
<proteinExistence type="predicted"/>
<feature type="transmembrane region" description="Helical" evidence="5">
    <location>
        <begin position="113"/>
        <end position="133"/>
    </location>
</feature>
<keyword evidence="5" id="KW-0472">Membrane</keyword>
<dbReference type="GO" id="GO:0008270">
    <property type="term" value="F:zinc ion binding"/>
    <property type="evidence" value="ECO:0007669"/>
    <property type="project" value="UniProtKB-KW"/>
</dbReference>
<dbReference type="PROSITE" id="PS50089">
    <property type="entry name" value="ZF_RING_2"/>
    <property type="match status" value="1"/>
</dbReference>